<feature type="region of interest" description="Disordered" evidence="1">
    <location>
        <begin position="159"/>
        <end position="345"/>
    </location>
</feature>
<evidence type="ECO:0000313" key="5">
    <source>
        <dbReference type="EMBL" id="CAF3945854.1"/>
    </source>
</evidence>
<dbReference type="EMBL" id="CAJOBA010008160">
    <property type="protein sequence ID" value="CAF3821786.1"/>
    <property type="molecule type" value="Genomic_DNA"/>
</dbReference>
<dbReference type="EMBL" id="CAJNOK010008148">
    <property type="protein sequence ID" value="CAF1055612.1"/>
    <property type="molecule type" value="Genomic_DNA"/>
</dbReference>
<dbReference type="AlphaFoldDB" id="A0A814UZZ4"/>
<feature type="region of interest" description="Disordered" evidence="1">
    <location>
        <begin position="375"/>
        <end position="506"/>
    </location>
</feature>
<evidence type="ECO:0000313" key="6">
    <source>
        <dbReference type="Proteomes" id="UP000663829"/>
    </source>
</evidence>
<proteinExistence type="predicted"/>
<feature type="compositionally biased region" description="Polar residues" evidence="1">
    <location>
        <begin position="401"/>
        <end position="441"/>
    </location>
</feature>
<evidence type="ECO:0000313" key="2">
    <source>
        <dbReference type="EMBL" id="CAF1055612.1"/>
    </source>
</evidence>
<keyword evidence="6" id="KW-1185">Reference proteome</keyword>
<organism evidence="3 6">
    <name type="scientific">Didymodactylos carnosus</name>
    <dbReference type="NCBI Taxonomy" id="1234261"/>
    <lineage>
        <taxon>Eukaryota</taxon>
        <taxon>Metazoa</taxon>
        <taxon>Spiralia</taxon>
        <taxon>Gnathifera</taxon>
        <taxon>Rotifera</taxon>
        <taxon>Eurotatoria</taxon>
        <taxon>Bdelloidea</taxon>
        <taxon>Philodinida</taxon>
        <taxon>Philodinidae</taxon>
        <taxon>Didymodactylos</taxon>
    </lineage>
</organism>
<evidence type="ECO:0000313" key="3">
    <source>
        <dbReference type="EMBL" id="CAF1181522.1"/>
    </source>
</evidence>
<feature type="compositionally biased region" description="Polar residues" evidence="1">
    <location>
        <begin position="236"/>
        <end position="247"/>
    </location>
</feature>
<protein>
    <submittedName>
        <fullName evidence="3">Uncharacterized protein</fullName>
    </submittedName>
</protein>
<evidence type="ECO:0000313" key="4">
    <source>
        <dbReference type="EMBL" id="CAF3821786.1"/>
    </source>
</evidence>
<name>A0A814UZZ4_9BILA</name>
<feature type="compositionally biased region" description="Basic residues" evidence="1">
    <location>
        <begin position="466"/>
        <end position="487"/>
    </location>
</feature>
<feature type="compositionally biased region" description="Low complexity" evidence="1">
    <location>
        <begin position="288"/>
        <end position="345"/>
    </location>
</feature>
<dbReference type="EMBL" id="CAJNOQ010007875">
    <property type="protein sequence ID" value="CAF1181522.1"/>
    <property type="molecule type" value="Genomic_DNA"/>
</dbReference>
<feature type="compositionally biased region" description="Low complexity" evidence="1">
    <location>
        <begin position="488"/>
        <end position="498"/>
    </location>
</feature>
<feature type="compositionally biased region" description="Low complexity" evidence="1">
    <location>
        <begin position="391"/>
        <end position="400"/>
    </location>
</feature>
<dbReference type="EMBL" id="CAJOBC010007876">
    <property type="protein sequence ID" value="CAF3945854.1"/>
    <property type="molecule type" value="Genomic_DNA"/>
</dbReference>
<feature type="compositionally biased region" description="Basic and acidic residues" evidence="1">
    <location>
        <begin position="199"/>
        <end position="214"/>
    </location>
</feature>
<dbReference type="Proteomes" id="UP000677228">
    <property type="component" value="Unassembled WGS sequence"/>
</dbReference>
<dbReference type="OrthoDB" id="10032043at2759"/>
<evidence type="ECO:0000256" key="1">
    <source>
        <dbReference type="SAM" id="MobiDB-lite"/>
    </source>
</evidence>
<feature type="compositionally biased region" description="Polar residues" evidence="1">
    <location>
        <begin position="184"/>
        <end position="194"/>
    </location>
</feature>
<feature type="compositionally biased region" description="Polar residues" evidence="1">
    <location>
        <begin position="264"/>
        <end position="276"/>
    </location>
</feature>
<gene>
    <name evidence="3" type="ORF">GPM918_LOCUS22727</name>
    <name evidence="2" type="ORF">OVA965_LOCUS17158</name>
    <name evidence="5" type="ORF">SRO942_LOCUS22726</name>
    <name evidence="4" type="ORF">TMI583_LOCUS17165</name>
</gene>
<comment type="caution">
    <text evidence="3">The sequence shown here is derived from an EMBL/GenBank/DDBJ whole genome shotgun (WGS) entry which is preliminary data.</text>
</comment>
<dbReference type="Proteomes" id="UP000682733">
    <property type="component" value="Unassembled WGS sequence"/>
</dbReference>
<accession>A0A814UZZ4</accession>
<sequence>MLMQSEQRIPVHHSSRLTYPTASGDYYQQSSTTNECLAYFLYRIDIDDYKSRTLTQTVETVLARTKSRGLKVRISLQDEGIVIRNLNDANQSWLFKTSELSEYWIDPYSNDICIIITLNRSRQALMPYSASVFRLRGKDYTYFIQETRQYFNHITSGKKTWKSSSTHHHNKNSSSAIRIKYSPLETTSTMSHQNMPIEKPSRVENWPNDKDYSSNKKTSRHDSRSKHRSNNEHSRATTTPKRSTLTILSKPEISDEQQKVVNKPTYNNGLSASKPNTIRLVTRSEFDTGVTTTKTTEPEPQTNTSYDSRTYSESAVSSSESQATSKDTTVTKTTTDNDTEDTVSSTLPGVYVSELIKELKELRVELAALKTDANLKSNNGRETPRLERRSMSTSPLSRSSNQQEEIVSPQSDDVATMLTTQKHSVQSLQNSENESPTATTTLLENLPQPPPLPPRLDESALVTSVQKRRHIRKDRKSSKRKPKKRNRSASSTTSVTATISDAEGSQ</sequence>
<feature type="compositionally biased region" description="Basic residues" evidence="1">
    <location>
        <begin position="159"/>
        <end position="171"/>
    </location>
</feature>
<feature type="compositionally biased region" description="Basic residues" evidence="1">
    <location>
        <begin position="217"/>
        <end position="228"/>
    </location>
</feature>
<reference evidence="3" key="1">
    <citation type="submission" date="2021-02" db="EMBL/GenBank/DDBJ databases">
        <authorList>
            <person name="Nowell W R."/>
        </authorList>
    </citation>
    <scope>NUCLEOTIDE SEQUENCE</scope>
</reference>
<dbReference type="Proteomes" id="UP000663829">
    <property type="component" value="Unassembled WGS sequence"/>
</dbReference>
<dbReference type="Proteomes" id="UP000681722">
    <property type="component" value="Unassembled WGS sequence"/>
</dbReference>